<keyword evidence="3" id="KW-0238">DNA-binding</keyword>
<keyword evidence="1" id="KW-0547">Nucleotide-binding</keyword>
<dbReference type="Pfam" id="PF00488">
    <property type="entry name" value="MutS_V"/>
    <property type="match status" value="1"/>
</dbReference>
<evidence type="ECO:0000259" key="4">
    <source>
        <dbReference type="SMART" id="SM00534"/>
    </source>
</evidence>
<evidence type="ECO:0000313" key="5">
    <source>
        <dbReference type="EMBL" id="MEX6686895.1"/>
    </source>
</evidence>
<dbReference type="SMART" id="SM00534">
    <property type="entry name" value="MUTSac"/>
    <property type="match status" value="1"/>
</dbReference>
<dbReference type="EMBL" id="JAULBC010000001">
    <property type="protein sequence ID" value="MEX6686895.1"/>
    <property type="molecule type" value="Genomic_DNA"/>
</dbReference>
<feature type="domain" description="DNA mismatch repair proteins mutS family" evidence="4">
    <location>
        <begin position="241"/>
        <end position="423"/>
    </location>
</feature>
<dbReference type="Gene3D" id="3.40.50.300">
    <property type="entry name" value="P-loop containing nucleotide triphosphate hydrolases"/>
    <property type="match status" value="1"/>
</dbReference>
<evidence type="ECO:0000313" key="6">
    <source>
        <dbReference type="Proteomes" id="UP001560573"/>
    </source>
</evidence>
<dbReference type="Proteomes" id="UP001560573">
    <property type="component" value="Unassembled WGS sequence"/>
</dbReference>
<accession>A0ABV3ZBM3</accession>
<dbReference type="SUPFAM" id="SSF48334">
    <property type="entry name" value="DNA repair protein MutS, domain III"/>
    <property type="match status" value="1"/>
</dbReference>
<organism evidence="5 6">
    <name type="scientific">Danxiaibacter flavus</name>
    <dbReference type="NCBI Taxonomy" id="3049108"/>
    <lineage>
        <taxon>Bacteria</taxon>
        <taxon>Pseudomonadati</taxon>
        <taxon>Bacteroidota</taxon>
        <taxon>Chitinophagia</taxon>
        <taxon>Chitinophagales</taxon>
        <taxon>Chitinophagaceae</taxon>
        <taxon>Danxiaibacter</taxon>
    </lineage>
</organism>
<reference evidence="5 6" key="1">
    <citation type="submission" date="2023-07" db="EMBL/GenBank/DDBJ databases">
        <authorList>
            <person name="Lian W.-H."/>
        </authorList>
    </citation>
    <scope>NUCLEOTIDE SEQUENCE [LARGE SCALE GENOMIC DNA]</scope>
    <source>
        <strain evidence="5 6">SYSU DXS3180</strain>
    </source>
</reference>
<evidence type="ECO:0000256" key="3">
    <source>
        <dbReference type="ARBA" id="ARBA00023125"/>
    </source>
</evidence>
<dbReference type="PANTHER" id="PTHR11361:SF99">
    <property type="entry name" value="DNA MISMATCH REPAIR PROTEIN"/>
    <property type="match status" value="1"/>
</dbReference>
<keyword evidence="6" id="KW-1185">Reference proteome</keyword>
<dbReference type="SUPFAM" id="SSF52540">
    <property type="entry name" value="P-loop containing nucleoside triphosphate hydrolases"/>
    <property type="match status" value="1"/>
</dbReference>
<dbReference type="PANTHER" id="PTHR11361">
    <property type="entry name" value="DNA MISMATCH REPAIR PROTEIN MUTS FAMILY MEMBER"/>
    <property type="match status" value="1"/>
</dbReference>
<dbReference type="InterPro" id="IPR027417">
    <property type="entry name" value="P-loop_NTPase"/>
</dbReference>
<dbReference type="InterPro" id="IPR045076">
    <property type="entry name" value="MutS"/>
</dbReference>
<evidence type="ECO:0000256" key="1">
    <source>
        <dbReference type="ARBA" id="ARBA00022741"/>
    </source>
</evidence>
<sequence length="426" mass="49256">MNNTSALRIRQEILPLFDRTENSFSKEELVQVLSEPLKSKEEILSRQEILRGFIANHDILKDYSYSQLDFFEVYNFLASLHTKAIPKLTLMIDLQFSKERRDWARSKFIQSVLLLNRLNHFYFKRIDARVFPESYRQELQKIAQFLEDLNLINNERLIRENKVRVSHIVNFMDLLTQKVTNDEHSNFWKRLFIFEAYLSISKAIVMYGYSFPIFTENDFSFKSLYHPLLKQAVKNDITLCNNVIIFTGPNMSGKSTFLKALGLSVYLGHLGLAVPAGAAAMPYFDSISIAINLNDDIMQGYSHFMTELKNLKQVVTDASDNRKCFAIFDELFRGTNIEDALHISSSTIIGLTQFNQSYFLISTHLSQLKDMALSQENKIAAFYFDCDLQNGSPSFNYQLKKGWSELKIGKILFDKEGLPDLLNPVK</sequence>
<name>A0ABV3ZBM3_9BACT</name>
<dbReference type="InterPro" id="IPR000432">
    <property type="entry name" value="DNA_mismatch_repair_MutS_C"/>
</dbReference>
<keyword evidence="2" id="KW-0067">ATP-binding</keyword>
<proteinExistence type="predicted"/>
<gene>
    <name evidence="5" type="ORF">QTN47_05285</name>
</gene>
<protein>
    <recommendedName>
        <fullName evidence="4">DNA mismatch repair proteins mutS family domain-containing protein</fullName>
    </recommendedName>
</protein>
<comment type="caution">
    <text evidence="5">The sequence shown here is derived from an EMBL/GenBank/DDBJ whole genome shotgun (WGS) entry which is preliminary data.</text>
</comment>
<dbReference type="InterPro" id="IPR036187">
    <property type="entry name" value="DNA_mismatch_repair_MutS_sf"/>
</dbReference>
<dbReference type="RefSeq" id="WP_369328291.1">
    <property type="nucleotide sequence ID" value="NZ_JAULBC010000001.1"/>
</dbReference>
<evidence type="ECO:0000256" key="2">
    <source>
        <dbReference type="ARBA" id="ARBA00022840"/>
    </source>
</evidence>